<dbReference type="Proteomes" id="UP000886501">
    <property type="component" value="Unassembled WGS sequence"/>
</dbReference>
<accession>A0ACB6Z3A5</accession>
<evidence type="ECO:0000313" key="1">
    <source>
        <dbReference type="EMBL" id="KAF9644151.1"/>
    </source>
</evidence>
<reference evidence="1" key="2">
    <citation type="journal article" date="2020" name="Nat. Commun.">
        <title>Large-scale genome sequencing of mycorrhizal fungi provides insights into the early evolution of symbiotic traits.</title>
        <authorList>
            <person name="Miyauchi S."/>
            <person name="Kiss E."/>
            <person name="Kuo A."/>
            <person name="Drula E."/>
            <person name="Kohler A."/>
            <person name="Sanchez-Garcia M."/>
            <person name="Morin E."/>
            <person name="Andreopoulos B."/>
            <person name="Barry K.W."/>
            <person name="Bonito G."/>
            <person name="Buee M."/>
            <person name="Carver A."/>
            <person name="Chen C."/>
            <person name="Cichocki N."/>
            <person name="Clum A."/>
            <person name="Culley D."/>
            <person name="Crous P.W."/>
            <person name="Fauchery L."/>
            <person name="Girlanda M."/>
            <person name="Hayes R.D."/>
            <person name="Keri Z."/>
            <person name="LaButti K."/>
            <person name="Lipzen A."/>
            <person name="Lombard V."/>
            <person name="Magnuson J."/>
            <person name="Maillard F."/>
            <person name="Murat C."/>
            <person name="Nolan M."/>
            <person name="Ohm R.A."/>
            <person name="Pangilinan J."/>
            <person name="Pereira M.F."/>
            <person name="Perotto S."/>
            <person name="Peter M."/>
            <person name="Pfister S."/>
            <person name="Riley R."/>
            <person name="Sitrit Y."/>
            <person name="Stielow J.B."/>
            <person name="Szollosi G."/>
            <person name="Zifcakova L."/>
            <person name="Stursova M."/>
            <person name="Spatafora J.W."/>
            <person name="Tedersoo L."/>
            <person name="Vaario L.M."/>
            <person name="Yamada A."/>
            <person name="Yan M."/>
            <person name="Wang P."/>
            <person name="Xu J."/>
            <person name="Bruns T."/>
            <person name="Baldrian P."/>
            <person name="Vilgalys R."/>
            <person name="Dunand C."/>
            <person name="Henrissat B."/>
            <person name="Grigoriev I.V."/>
            <person name="Hibbett D."/>
            <person name="Nagy L.G."/>
            <person name="Martin F.M."/>
        </authorList>
    </citation>
    <scope>NUCLEOTIDE SEQUENCE</scope>
    <source>
        <strain evidence="1">P2</strain>
    </source>
</reference>
<organism evidence="1 2">
    <name type="scientific">Thelephora ganbajun</name>
    <name type="common">Ganba fungus</name>
    <dbReference type="NCBI Taxonomy" id="370292"/>
    <lineage>
        <taxon>Eukaryota</taxon>
        <taxon>Fungi</taxon>
        <taxon>Dikarya</taxon>
        <taxon>Basidiomycota</taxon>
        <taxon>Agaricomycotina</taxon>
        <taxon>Agaricomycetes</taxon>
        <taxon>Thelephorales</taxon>
        <taxon>Thelephoraceae</taxon>
        <taxon>Thelephora</taxon>
    </lineage>
</organism>
<name>A0ACB6Z3A5_THEGA</name>
<reference evidence="1" key="1">
    <citation type="submission" date="2019-10" db="EMBL/GenBank/DDBJ databases">
        <authorList>
            <consortium name="DOE Joint Genome Institute"/>
            <person name="Kuo A."/>
            <person name="Miyauchi S."/>
            <person name="Kiss E."/>
            <person name="Drula E."/>
            <person name="Kohler A."/>
            <person name="Sanchez-Garcia M."/>
            <person name="Andreopoulos B."/>
            <person name="Barry K.W."/>
            <person name="Bonito G."/>
            <person name="Buee M."/>
            <person name="Carver A."/>
            <person name="Chen C."/>
            <person name="Cichocki N."/>
            <person name="Clum A."/>
            <person name="Culley D."/>
            <person name="Crous P.W."/>
            <person name="Fauchery L."/>
            <person name="Girlanda M."/>
            <person name="Hayes R."/>
            <person name="Keri Z."/>
            <person name="Labutti K."/>
            <person name="Lipzen A."/>
            <person name="Lombard V."/>
            <person name="Magnuson J."/>
            <person name="Maillard F."/>
            <person name="Morin E."/>
            <person name="Murat C."/>
            <person name="Nolan M."/>
            <person name="Ohm R."/>
            <person name="Pangilinan J."/>
            <person name="Pereira M."/>
            <person name="Perotto S."/>
            <person name="Peter M."/>
            <person name="Riley R."/>
            <person name="Sitrit Y."/>
            <person name="Stielow B."/>
            <person name="Szollosi G."/>
            <person name="Zifcakova L."/>
            <person name="Stursova M."/>
            <person name="Spatafora J.W."/>
            <person name="Tedersoo L."/>
            <person name="Vaario L.-M."/>
            <person name="Yamada A."/>
            <person name="Yan M."/>
            <person name="Wang P."/>
            <person name="Xu J."/>
            <person name="Bruns T."/>
            <person name="Baldrian P."/>
            <person name="Vilgalys R."/>
            <person name="Henrissat B."/>
            <person name="Grigoriev I.V."/>
            <person name="Hibbett D."/>
            <person name="Nagy L.G."/>
            <person name="Martin F.M."/>
        </authorList>
    </citation>
    <scope>NUCLEOTIDE SEQUENCE</scope>
    <source>
        <strain evidence="1">P2</strain>
    </source>
</reference>
<gene>
    <name evidence="1" type="ORF">BDM02DRAFT_3190855</name>
</gene>
<proteinExistence type="predicted"/>
<sequence length="210" mass="23197">MVSFEVFKLTFSMDDRIRRYLLVAARKDPRYLPVLPTLFANAPDLYPRWREVHSAVPMFYDMLDLEELYAPELREFVNRAIQVDPSGIVPLIPLVLRPNRDISFTEDGSQGAGVAEETHNPAPDTLGADEFVGAGFGIESQGTTNAMAVRTDDKHYELYVAISKKTVRGVAYSFLLGALAVLLLHALELSPIASMIGGSSLSFAFTLSRA</sequence>
<evidence type="ECO:0000313" key="2">
    <source>
        <dbReference type="Proteomes" id="UP000886501"/>
    </source>
</evidence>
<dbReference type="EMBL" id="MU118156">
    <property type="protein sequence ID" value="KAF9644151.1"/>
    <property type="molecule type" value="Genomic_DNA"/>
</dbReference>
<keyword evidence="2" id="KW-1185">Reference proteome</keyword>
<protein>
    <submittedName>
        <fullName evidence="1">Uncharacterized protein</fullName>
    </submittedName>
</protein>
<comment type="caution">
    <text evidence="1">The sequence shown here is derived from an EMBL/GenBank/DDBJ whole genome shotgun (WGS) entry which is preliminary data.</text>
</comment>